<dbReference type="Proteomes" id="UP000315496">
    <property type="component" value="Chromosome 2"/>
</dbReference>
<name>A0A4Z1SSL7_GIAMU</name>
<evidence type="ECO:0000256" key="2">
    <source>
        <dbReference type="SAM" id="Phobius"/>
    </source>
</evidence>
<dbReference type="AlphaFoldDB" id="A0A4Z1SSL7"/>
<comment type="caution">
    <text evidence="3">The sequence shown here is derived from an EMBL/GenBank/DDBJ whole genome shotgun (WGS) entry which is preliminary data.</text>
</comment>
<keyword evidence="2" id="KW-0472">Membrane</keyword>
<sequence length="771" mass="85031">MIPSTSLNIAERDTTCEVSVLKYDAGFFDSPLLERTPLSDSLFGIDEVFAIQGTTRLFLVCSGGERLVTYDCIGRIILDNIVLGRTPTRYTTFAGVGKSFRFAAILDSKLIVIQIGSDGKLKQQDVATLPPRANFLQLAVCPMFLAYTYALRRSFFCIVINVNRPDNKGELQLSAQPLSLVFSNPEFSASGSSVMTGSIIYKGSGMDFNILGILFKDGKAFTLREYKVRFGDMTPNPVEIKVTGKYAYRDSYNYYDMFLYEGIGGNAAVTNLSLHENPRAPGFDRPNAALIETNFVVQAPHVHPVFDSSIDGLYFITSTPTKSKTKEKPGISLYYLGTRAHIVSLPHELSGGDSEIVSAAFASTFVIYFVIKSKNKKRSGLYAIGSEEDSAKRFITIREAYQYTSTLSFIDKSRRSMCFVYSDHIELVHADLTGRYWALTPTYAEVFSEDPLSKPDWSFERPGRHYIKSYSYSSDAQGGYLLNLEVTVKDEELGDDDITFSLPLYPGEFNAEVVRQLLGEEYGDRVDPNAPRQSVQIRKSCVSDRPSFRYTTKSICLDGNVSDMLAETFKTDTEAVSRHFIDTEPVIRPDEYNDEDFDDVPEPELDPEPEPEIGETMKSEVNQGTELAMDQLPLPPPAISFEEVPAIKTRENSILDPPPSNTMGTTEPHEQEPITASTISAAAIAPPPNPALEVAKPIANNSAEPIVAPASTKADDVNSQPAPIAMRPKVEVPPLPLSIAESTPKAGESNVPLVIAGGLALALLYIVFMRR</sequence>
<evidence type="ECO:0000256" key="1">
    <source>
        <dbReference type="SAM" id="MobiDB-lite"/>
    </source>
</evidence>
<feature type="region of interest" description="Disordered" evidence="1">
    <location>
        <begin position="589"/>
        <end position="614"/>
    </location>
</feature>
<dbReference type="VEuPathDB" id="GiardiaDB:GMRT_15554"/>
<gene>
    <name evidence="3" type="ORF">GMRT_15554</name>
</gene>
<keyword evidence="2" id="KW-1133">Transmembrane helix</keyword>
<reference evidence="3 4" key="1">
    <citation type="submission" date="2019-05" db="EMBL/GenBank/DDBJ databases">
        <title>The compact genome of Giardia muris reveals important steps in the evolution of intestinal protozoan parasites.</title>
        <authorList>
            <person name="Xu F."/>
            <person name="Jimenez-Gonzalez A."/>
            <person name="Einarsson E."/>
            <person name="Astvaldsson A."/>
            <person name="Peirasmaki D."/>
            <person name="Eckmann L."/>
            <person name="Andersson J.O."/>
            <person name="Svard S.G."/>
            <person name="Jerlstrom-Hultqvist J."/>
        </authorList>
    </citation>
    <scope>NUCLEOTIDE SEQUENCE [LARGE SCALE GENOMIC DNA]</scope>
    <source>
        <strain evidence="3 4">Roberts-Thomson</strain>
    </source>
</reference>
<dbReference type="EMBL" id="VDLU01000002">
    <property type="protein sequence ID" value="TNJ28854.1"/>
    <property type="molecule type" value="Genomic_DNA"/>
</dbReference>
<evidence type="ECO:0000313" key="3">
    <source>
        <dbReference type="EMBL" id="TNJ28854.1"/>
    </source>
</evidence>
<feature type="compositionally biased region" description="Acidic residues" evidence="1">
    <location>
        <begin position="592"/>
        <end position="613"/>
    </location>
</feature>
<proteinExistence type="predicted"/>
<evidence type="ECO:0000313" key="4">
    <source>
        <dbReference type="Proteomes" id="UP000315496"/>
    </source>
</evidence>
<feature type="transmembrane region" description="Helical" evidence="2">
    <location>
        <begin position="751"/>
        <end position="768"/>
    </location>
</feature>
<organism evidence="3 4">
    <name type="scientific">Giardia muris</name>
    <dbReference type="NCBI Taxonomy" id="5742"/>
    <lineage>
        <taxon>Eukaryota</taxon>
        <taxon>Metamonada</taxon>
        <taxon>Diplomonadida</taxon>
        <taxon>Hexamitidae</taxon>
        <taxon>Giardiinae</taxon>
        <taxon>Giardia</taxon>
    </lineage>
</organism>
<accession>A0A4Z1SSL7</accession>
<keyword evidence="2" id="KW-0812">Transmembrane</keyword>
<protein>
    <submittedName>
        <fullName evidence="3">Uncharacterized protein</fullName>
    </submittedName>
</protein>
<keyword evidence="4" id="KW-1185">Reference proteome</keyword>
<dbReference type="OrthoDB" id="10254182at2759"/>